<dbReference type="EC" id="2.7.1.25" evidence="5 13"/>
<dbReference type="GO" id="GO:0070814">
    <property type="term" value="P:hydrogen sulfide biosynthetic process"/>
    <property type="evidence" value="ECO:0007669"/>
    <property type="project" value="UniProtKB-UniRule"/>
</dbReference>
<dbReference type="HAMAP" id="MF_00065">
    <property type="entry name" value="Adenylyl_sulf_kinase"/>
    <property type="match status" value="1"/>
</dbReference>
<dbReference type="InterPro" id="IPR002891">
    <property type="entry name" value="APS"/>
</dbReference>
<protein>
    <recommendedName>
        <fullName evidence="5 13">Adenylyl-sulfate kinase</fullName>
        <ecNumber evidence="5 13">2.7.1.25</ecNumber>
    </recommendedName>
    <alternativeName>
        <fullName evidence="11 13">APS kinase</fullName>
    </alternativeName>
    <alternativeName>
        <fullName evidence="12 13">ATP adenosine-5'-phosphosulfate 3'-phosphotransferase</fullName>
    </alternativeName>
    <alternativeName>
        <fullName evidence="10 13">Adenosine-5'-phosphosulfate kinase</fullName>
    </alternativeName>
</protein>
<evidence type="ECO:0000256" key="5">
    <source>
        <dbReference type="ARBA" id="ARBA00012121"/>
    </source>
</evidence>
<dbReference type="AlphaFoldDB" id="A0A935UGN5"/>
<keyword evidence="13" id="KW-0597">Phosphoprotein</keyword>
<evidence type="ECO:0000256" key="6">
    <source>
        <dbReference type="ARBA" id="ARBA00022679"/>
    </source>
</evidence>
<dbReference type="Proteomes" id="UP000697998">
    <property type="component" value="Unassembled WGS sequence"/>
</dbReference>
<dbReference type="NCBIfam" id="NF003013">
    <property type="entry name" value="PRK03846.1"/>
    <property type="match status" value="1"/>
</dbReference>
<dbReference type="GO" id="GO:0004020">
    <property type="term" value="F:adenylylsulfate kinase activity"/>
    <property type="evidence" value="ECO:0007669"/>
    <property type="project" value="UniProtKB-UniRule"/>
</dbReference>
<evidence type="ECO:0000256" key="14">
    <source>
        <dbReference type="RuleBase" id="RU004347"/>
    </source>
</evidence>
<evidence type="ECO:0000256" key="8">
    <source>
        <dbReference type="ARBA" id="ARBA00022777"/>
    </source>
</evidence>
<dbReference type="InterPro" id="IPR027417">
    <property type="entry name" value="P-loop_NTPase"/>
</dbReference>
<comment type="caution">
    <text evidence="16">The sequence shown here is derived from an EMBL/GenBank/DDBJ whole genome shotgun (WGS) entry which is preliminary data.</text>
</comment>
<feature type="binding site" evidence="13">
    <location>
        <begin position="103"/>
        <end position="110"/>
    </location>
    <ligand>
        <name>ATP</name>
        <dbReference type="ChEBI" id="CHEBI:30616"/>
    </ligand>
</feature>
<accession>A0A935UGN5</accession>
<feature type="domain" description="APS kinase" evidence="15">
    <location>
        <begin position="96"/>
        <end position="245"/>
    </location>
</feature>
<dbReference type="Gene3D" id="3.40.50.300">
    <property type="entry name" value="P-loop containing nucleotide triphosphate hydrolases"/>
    <property type="match status" value="1"/>
</dbReference>
<name>A0A935UGN5_9PROT</name>
<dbReference type="InterPro" id="IPR059117">
    <property type="entry name" value="APS_kinase_dom"/>
</dbReference>
<organism evidence="16 17">
    <name type="scientific">Candidatus Accumulibacter proximus</name>
    <dbReference type="NCBI Taxonomy" id="2954385"/>
    <lineage>
        <taxon>Bacteria</taxon>
        <taxon>Pseudomonadati</taxon>
        <taxon>Pseudomonadota</taxon>
        <taxon>Betaproteobacteria</taxon>
        <taxon>Candidatus Accumulibacter</taxon>
    </lineage>
</organism>
<evidence type="ECO:0000256" key="3">
    <source>
        <dbReference type="ARBA" id="ARBA00004806"/>
    </source>
</evidence>
<keyword evidence="9 13" id="KW-0067">ATP-binding</keyword>
<dbReference type="SUPFAM" id="SSF52540">
    <property type="entry name" value="P-loop containing nucleoside triphosphate hydrolases"/>
    <property type="match status" value="1"/>
</dbReference>
<keyword evidence="6 13" id="KW-0808">Transferase</keyword>
<dbReference type="PANTHER" id="PTHR11055">
    <property type="entry name" value="BIFUNCTIONAL 3'-PHOSPHOADENOSINE 5'-PHOSPHOSULFATE SYNTHASE"/>
    <property type="match status" value="1"/>
</dbReference>
<evidence type="ECO:0000259" key="15">
    <source>
        <dbReference type="Pfam" id="PF01583"/>
    </source>
</evidence>
<evidence type="ECO:0000256" key="13">
    <source>
        <dbReference type="HAMAP-Rule" id="MF_00065"/>
    </source>
</evidence>
<evidence type="ECO:0000256" key="10">
    <source>
        <dbReference type="ARBA" id="ARBA00029724"/>
    </source>
</evidence>
<dbReference type="GO" id="GO:0000103">
    <property type="term" value="P:sulfate assimilation"/>
    <property type="evidence" value="ECO:0007669"/>
    <property type="project" value="UniProtKB-UniRule"/>
</dbReference>
<dbReference type="Pfam" id="PF01583">
    <property type="entry name" value="APS_kinase"/>
    <property type="match status" value="1"/>
</dbReference>
<proteinExistence type="inferred from homology"/>
<evidence type="ECO:0000256" key="7">
    <source>
        <dbReference type="ARBA" id="ARBA00022741"/>
    </source>
</evidence>
<evidence type="ECO:0000256" key="12">
    <source>
        <dbReference type="ARBA" id="ARBA00031464"/>
    </source>
</evidence>
<dbReference type="EMBL" id="JADJMH010000006">
    <property type="protein sequence ID" value="MBK7674874.1"/>
    <property type="molecule type" value="Genomic_DNA"/>
</dbReference>
<dbReference type="PANTHER" id="PTHR11055:SF1">
    <property type="entry name" value="PAPS SYNTHETASE, ISOFORM D"/>
    <property type="match status" value="1"/>
</dbReference>
<comment type="similarity">
    <text evidence="4 13 14">Belongs to the APS kinase family.</text>
</comment>
<comment type="catalytic activity">
    <reaction evidence="1 13 14">
        <text>adenosine 5'-phosphosulfate + ATP = 3'-phosphoadenylyl sulfate + ADP + H(+)</text>
        <dbReference type="Rhea" id="RHEA:24152"/>
        <dbReference type="ChEBI" id="CHEBI:15378"/>
        <dbReference type="ChEBI" id="CHEBI:30616"/>
        <dbReference type="ChEBI" id="CHEBI:58243"/>
        <dbReference type="ChEBI" id="CHEBI:58339"/>
        <dbReference type="ChEBI" id="CHEBI:456216"/>
        <dbReference type="EC" id="2.7.1.25"/>
    </reaction>
</comment>
<evidence type="ECO:0000256" key="11">
    <source>
        <dbReference type="ARBA" id="ARBA00031393"/>
    </source>
</evidence>
<dbReference type="GO" id="GO:0005524">
    <property type="term" value="F:ATP binding"/>
    <property type="evidence" value="ECO:0007669"/>
    <property type="project" value="UniProtKB-UniRule"/>
</dbReference>
<keyword evidence="8 13" id="KW-0418">Kinase</keyword>
<sequence length="269" mass="29017">MTKPPAPAAMLESSMAAMSFPPFCIATKGILVQTNGLSTPARGTRAGRRRTRRAIVRDAQQGGFARRMTQETRPDVVWHTGHVCRGERAARLGQAPLTLWLTGLSAAGKSTLAFALERALHDRGRACYVLDGDNVRHGLNRNLGFSPADRSENIRRIAEVARLMNDAGLIVITAFISPGRADRTTAREIIGATSFLEVHVSTPLAVCEARDPKGFYGQARRDELADFTGVSSPYEAPEQADLSIDTAQVSLADAVDQLLQLLAGPSAQR</sequence>
<evidence type="ECO:0000313" key="17">
    <source>
        <dbReference type="Proteomes" id="UP000697998"/>
    </source>
</evidence>
<dbReference type="CDD" id="cd02027">
    <property type="entry name" value="APSK"/>
    <property type="match status" value="1"/>
</dbReference>
<gene>
    <name evidence="13 16" type="primary">cysC</name>
    <name evidence="16" type="ORF">IPJ27_08935</name>
</gene>
<comment type="pathway">
    <text evidence="3 13 14">Sulfur metabolism; hydrogen sulfide biosynthesis; sulfite from sulfate: step 2/3.</text>
</comment>
<evidence type="ECO:0000256" key="2">
    <source>
        <dbReference type="ARBA" id="ARBA00002632"/>
    </source>
</evidence>
<reference evidence="16 17" key="1">
    <citation type="submission" date="2020-10" db="EMBL/GenBank/DDBJ databases">
        <title>Connecting structure to function with the recovery of over 1000 high-quality activated sludge metagenome-assembled genomes encoding full-length rRNA genes using long-read sequencing.</title>
        <authorList>
            <person name="Singleton C.M."/>
            <person name="Petriglieri F."/>
            <person name="Kristensen J.M."/>
            <person name="Kirkegaard R.H."/>
            <person name="Michaelsen T.Y."/>
            <person name="Andersen M.H."/>
            <person name="Karst S.M."/>
            <person name="Dueholm M.S."/>
            <person name="Nielsen P.H."/>
            <person name="Albertsen M."/>
        </authorList>
    </citation>
    <scope>NUCLEOTIDE SEQUENCE [LARGE SCALE GENOMIC DNA]</scope>
    <source>
        <strain evidence="16">EsbW_18-Q3-R4-48_BATAC.285</strain>
    </source>
</reference>
<evidence type="ECO:0000256" key="4">
    <source>
        <dbReference type="ARBA" id="ARBA00007008"/>
    </source>
</evidence>
<evidence type="ECO:0000256" key="1">
    <source>
        <dbReference type="ARBA" id="ARBA00001823"/>
    </source>
</evidence>
<dbReference type="NCBIfam" id="TIGR00455">
    <property type="entry name" value="apsK"/>
    <property type="match status" value="1"/>
</dbReference>
<keyword evidence="7 13" id="KW-0547">Nucleotide-binding</keyword>
<evidence type="ECO:0000256" key="9">
    <source>
        <dbReference type="ARBA" id="ARBA00022840"/>
    </source>
</evidence>
<comment type="function">
    <text evidence="2 13 14">Catalyzes the synthesis of activated sulfate.</text>
</comment>
<feature type="active site" description="Phosphoserine intermediate" evidence="13">
    <location>
        <position position="177"/>
    </location>
</feature>
<evidence type="ECO:0000313" key="16">
    <source>
        <dbReference type="EMBL" id="MBK7674874.1"/>
    </source>
</evidence>